<evidence type="ECO:0000313" key="2">
    <source>
        <dbReference type="EMBL" id="VDN33014.1"/>
    </source>
</evidence>
<keyword evidence="3" id="KW-1185">Reference proteome</keyword>
<sequence>MQVGLNSEKRSTAGSDDKLVLPSPMQISAISTTSFASSMHISEASSVASSKRMSVVETAEIEDVIEKRSTAGSDDKLVLPSPMQISAISTTSFASSMHISEASSVASSKRISSSEEEKTDKDISVHSANVTSSGSSSYSAVPNVGDSSVVVLLNDTAEGDQAGDREDTRKIHTASNASLDDEVQIVDVVPLQPSVSQGRPAKKVTDKENFRLRFSKNVNVASKAENFGELPAAQFDVQLFEILLFQKISDFNIILYITINSFIIKLLLKA</sequence>
<organism evidence="4">
    <name type="scientific">Gongylonema pulchrum</name>
    <dbReference type="NCBI Taxonomy" id="637853"/>
    <lineage>
        <taxon>Eukaryota</taxon>
        <taxon>Metazoa</taxon>
        <taxon>Ecdysozoa</taxon>
        <taxon>Nematoda</taxon>
        <taxon>Chromadorea</taxon>
        <taxon>Rhabditida</taxon>
        <taxon>Spirurina</taxon>
        <taxon>Spiruromorpha</taxon>
        <taxon>Spiruroidea</taxon>
        <taxon>Gongylonematidae</taxon>
        <taxon>Gongylonema</taxon>
    </lineage>
</organism>
<evidence type="ECO:0000313" key="4">
    <source>
        <dbReference type="WBParaSite" id="GPUH_0001906401-mRNA-1"/>
    </source>
</evidence>
<accession>A0A183EDJ8</accession>
<dbReference type="WBParaSite" id="GPUH_0001906401-mRNA-1">
    <property type="protein sequence ID" value="GPUH_0001906401-mRNA-1"/>
    <property type="gene ID" value="GPUH_0001906401"/>
</dbReference>
<reference evidence="4" key="1">
    <citation type="submission" date="2016-06" db="UniProtKB">
        <authorList>
            <consortium name="WormBaseParasite"/>
        </authorList>
    </citation>
    <scope>IDENTIFICATION</scope>
</reference>
<feature type="region of interest" description="Disordered" evidence="1">
    <location>
        <begin position="1"/>
        <end position="21"/>
    </location>
</feature>
<evidence type="ECO:0000256" key="1">
    <source>
        <dbReference type="SAM" id="MobiDB-lite"/>
    </source>
</evidence>
<name>A0A183EDJ8_9BILA</name>
<dbReference type="EMBL" id="UYRT01087803">
    <property type="protein sequence ID" value="VDN33014.1"/>
    <property type="molecule type" value="Genomic_DNA"/>
</dbReference>
<protein>
    <submittedName>
        <fullName evidence="4">Flocculation protein FLO11-like</fullName>
    </submittedName>
</protein>
<feature type="compositionally biased region" description="Basic and acidic residues" evidence="1">
    <location>
        <begin position="112"/>
        <end position="124"/>
    </location>
</feature>
<reference evidence="2 3" key="2">
    <citation type="submission" date="2018-11" db="EMBL/GenBank/DDBJ databases">
        <authorList>
            <consortium name="Pathogen Informatics"/>
        </authorList>
    </citation>
    <scope>NUCLEOTIDE SEQUENCE [LARGE SCALE GENOMIC DNA]</scope>
</reference>
<feature type="compositionally biased region" description="Low complexity" evidence="1">
    <location>
        <begin position="125"/>
        <end position="139"/>
    </location>
</feature>
<feature type="region of interest" description="Disordered" evidence="1">
    <location>
        <begin position="104"/>
        <end position="139"/>
    </location>
</feature>
<dbReference type="Proteomes" id="UP000271098">
    <property type="component" value="Unassembled WGS sequence"/>
</dbReference>
<gene>
    <name evidence="2" type="ORF">GPUH_LOCUS19039</name>
</gene>
<evidence type="ECO:0000313" key="3">
    <source>
        <dbReference type="Proteomes" id="UP000271098"/>
    </source>
</evidence>
<proteinExistence type="predicted"/>
<dbReference type="AlphaFoldDB" id="A0A183EDJ8"/>
<feature type="compositionally biased region" description="Basic and acidic residues" evidence="1">
    <location>
        <begin position="7"/>
        <end position="19"/>
    </location>
</feature>